<dbReference type="Proteomes" id="UP000309550">
    <property type="component" value="Unassembled WGS sequence"/>
</dbReference>
<keyword evidence="1 4" id="KW-0349">Heme</keyword>
<dbReference type="OrthoDB" id="7365807at2"/>
<dbReference type="InterPro" id="IPR009056">
    <property type="entry name" value="Cyt_c-like_dom"/>
</dbReference>
<evidence type="ECO:0000313" key="6">
    <source>
        <dbReference type="EMBL" id="TMM51078.1"/>
    </source>
</evidence>
<reference evidence="6 7" key="1">
    <citation type="submission" date="2019-05" db="EMBL/GenBank/DDBJ databases">
        <title>Sulfitobacter sabulilitoris sp. nov., isolated from a marine sand.</title>
        <authorList>
            <person name="Yoon J.-H."/>
        </authorList>
    </citation>
    <scope>NUCLEOTIDE SEQUENCE [LARGE SCALE GENOMIC DNA]</scope>
    <source>
        <strain evidence="6 7">HSMS-29</strain>
    </source>
</reference>
<keyword evidence="2 4" id="KW-0479">Metal-binding</keyword>
<comment type="caution">
    <text evidence="6">The sequence shown here is derived from an EMBL/GenBank/DDBJ whole genome shotgun (WGS) entry which is preliminary data.</text>
</comment>
<evidence type="ECO:0000259" key="5">
    <source>
        <dbReference type="PROSITE" id="PS51007"/>
    </source>
</evidence>
<dbReference type="AlphaFoldDB" id="A0A5S3PBJ6"/>
<dbReference type="GO" id="GO:0009055">
    <property type="term" value="F:electron transfer activity"/>
    <property type="evidence" value="ECO:0007669"/>
    <property type="project" value="InterPro"/>
</dbReference>
<evidence type="ECO:0000256" key="1">
    <source>
        <dbReference type="ARBA" id="ARBA00022617"/>
    </source>
</evidence>
<dbReference type="GO" id="GO:0020037">
    <property type="term" value="F:heme binding"/>
    <property type="evidence" value="ECO:0007669"/>
    <property type="project" value="InterPro"/>
</dbReference>
<evidence type="ECO:0000256" key="4">
    <source>
        <dbReference type="PROSITE-ProRule" id="PRU00433"/>
    </source>
</evidence>
<dbReference type="Pfam" id="PF00034">
    <property type="entry name" value="Cytochrom_C"/>
    <property type="match status" value="1"/>
</dbReference>
<dbReference type="SUPFAM" id="SSF46626">
    <property type="entry name" value="Cytochrome c"/>
    <property type="match status" value="1"/>
</dbReference>
<dbReference type="EMBL" id="VANS01000004">
    <property type="protein sequence ID" value="TMM51078.1"/>
    <property type="molecule type" value="Genomic_DNA"/>
</dbReference>
<name>A0A5S3PBJ6_9RHOB</name>
<keyword evidence="7" id="KW-1185">Reference proteome</keyword>
<dbReference type="Gene3D" id="1.10.760.10">
    <property type="entry name" value="Cytochrome c-like domain"/>
    <property type="match status" value="1"/>
</dbReference>
<dbReference type="InterPro" id="IPR036909">
    <property type="entry name" value="Cyt_c-like_dom_sf"/>
</dbReference>
<dbReference type="PROSITE" id="PS51007">
    <property type="entry name" value="CYTC"/>
    <property type="match status" value="1"/>
</dbReference>
<sequence length="242" mass="26398">MRRIMMLITLLWPLAALGQDGPMRIHAPEALRDSGLLDYLLPRFALKYGLRATVVDDPGAAIAFGADGVPVFTGPSQAWHLSHDGSQTAQKFEDWLRSDIGRRAIAAFAADGDAPFTAQIAVAAPVRELTFRGDPALGERLSLLHCGRCHVINETNRMKGMGATPSFGVLRTLGDWQRRFSTFYVLNPHPSFTQIKDLTPPFDVMRPPPIVPLSMTEDDLDAILAYVATVPPADLGAPIQSQ</sequence>
<gene>
    <name evidence="6" type="ORF">FDT80_14515</name>
</gene>
<keyword evidence="3 4" id="KW-0408">Iron</keyword>
<evidence type="ECO:0000256" key="2">
    <source>
        <dbReference type="ARBA" id="ARBA00022723"/>
    </source>
</evidence>
<dbReference type="GO" id="GO:0046872">
    <property type="term" value="F:metal ion binding"/>
    <property type="evidence" value="ECO:0007669"/>
    <property type="project" value="UniProtKB-KW"/>
</dbReference>
<proteinExistence type="predicted"/>
<accession>A0A5S3PBJ6</accession>
<evidence type="ECO:0000256" key="3">
    <source>
        <dbReference type="ARBA" id="ARBA00023004"/>
    </source>
</evidence>
<feature type="domain" description="Cytochrome c" evidence="5">
    <location>
        <begin position="133"/>
        <end position="231"/>
    </location>
</feature>
<organism evidence="6 7">
    <name type="scientific">Sulfitobacter sabulilitoris</name>
    <dbReference type="NCBI Taxonomy" id="2562655"/>
    <lineage>
        <taxon>Bacteria</taxon>
        <taxon>Pseudomonadati</taxon>
        <taxon>Pseudomonadota</taxon>
        <taxon>Alphaproteobacteria</taxon>
        <taxon>Rhodobacterales</taxon>
        <taxon>Roseobacteraceae</taxon>
        <taxon>Sulfitobacter</taxon>
    </lineage>
</organism>
<protein>
    <recommendedName>
        <fullName evidence="5">Cytochrome c domain-containing protein</fullName>
    </recommendedName>
</protein>
<evidence type="ECO:0000313" key="7">
    <source>
        <dbReference type="Proteomes" id="UP000309550"/>
    </source>
</evidence>